<evidence type="ECO:0000259" key="4">
    <source>
        <dbReference type="Pfam" id="PF13676"/>
    </source>
</evidence>
<accession>A0ABW3M322</accession>
<dbReference type="SUPFAM" id="SSF48239">
    <property type="entry name" value="Terpenoid cyclases/Protein prenyltransferases"/>
    <property type="match status" value="2"/>
</dbReference>
<sequence length="392" mass="42974">MQWLRINVNGDGGWASEAYRKATQGASDVSATAYAMRALACCGSTDDRALIEAGREWLVDRQRPDGSWGVAERDEKRGHIGQTGYAISALAHAPTGHRSAEALQSALYFLYETQRLVGGWEFAPGHEMEPTLTAYALRGIIDAAALRGHRTQPKIFLRWVSNLQHMQDTNGSWPDWYGNARSVEATGYTVELCACLGLLGPSPQSQESWLRKALEFLANAQHSCGGWGVSAAQPPAVWVTHSVLIALSAMLDGGADIAPRLNVLSGTSGRRGRALALKLQQFGASVFFDSFETESLWGANLVDRFTHVYREGAHLCIMIISCDYINRAWPTLERQSAQSRALESEKEYILPIRVDAVEVPGLLRTVGCLDAEQYDLDSIATMAMAKLRALNM</sequence>
<dbReference type="Pfam" id="PF13243">
    <property type="entry name" value="SQHop_cyclase_C"/>
    <property type="match status" value="1"/>
</dbReference>
<evidence type="ECO:0000313" key="5">
    <source>
        <dbReference type="EMBL" id="MFD1044518.1"/>
    </source>
</evidence>
<evidence type="ECO:0000256" key="1">
    <source>
        <dbReference type="ARBA" id="ARBA00022737"/>
    </source>
</evidence>
<gene>
    <name evidence="5" type="ORF">ACFQ1S_02390</name>
</gene>
<dbReference type="SUPFAM" id="SSF52200">
    <property type="entry name" value="Toll/Interleukin receptor TIR domain"/>
    <property type="match status" value="1"/>
</dbReference>
<dbReference type="InterPro" id="IPR000157">
    <property type="entry name" value="TIR_dom"/>
</dbReference>
<proteinExistence type="predicted"/>
<dbReference type="InterPro" id="IPR032696">
    <property type="entry name" value="SQ_cyclase_C"/>
</dbReference>
<organism evidence="5 6">
    <name type="scientific">Kibdelosporangium lantanae</name>
    <dbReference type="NCBI Taxonomy" id="1497396"/>
    <lineage>
        <taxon>Bacteria</taxon>
        <taxon>Bacillati</taxon>
        <taxon>Actinomycetota</taxon>
        <taxon>Actinomycetes</taxon>
        <taxon>Pseudonocardiales</taxon>
        <taxon>Pseudonocardiaceae</taxon>
        <taxon>Kibdelosporangium</taxon>
    </lineage>
</organism>
<reference evidence="6" key="1">
    <citation type="journal article" date="2019" name="Int. J. Syst. Evol. Microbiol.">
        <title>The Global Catalogue of Microorganisms (GCM) 10K type strain sequencing project: providing services to taxonomists for standard genome sequencing and annotation.</title>
        <authorList>
            <consortium name="The Broad Institute Genomics Platform"/>
            <consortium name="The Broad Institute Genome Sequencing Center for Infectious Disease"/>
            <person name="Wu L."/>
            <person name="Ma J."/>
        </authorList>
    </citation>
    <scope>NUCLEOTIDE SEQUENCE [LARGE SCALE GENOMIC DNA]</scope>
    <source>
        <strain evidence="6">JCM 31486</strain>
    </source>
</reference>
<feature type="domain" description="TIR" evidence="4">
    <location>
        <begin position="274"/>
        <end position="377"/>
    </location>
</feature>
<feature type="domain" description="Prenyltransferase alpha-alpha toroid" evidence="2">
    <location>
        <begin position="195"/>
        <end position="250"/>
    </location>
</feature>
<dbReference type="EMBL" id="JBHTIS010000068">
    <property type="protein sequence ID" value="MFD1044518.1"/>
    <property type="molecule type" value="Genomic_DNA"/>
</dbReference>
<dbReference type="Pfam" id="PF13676">
    <property type="entry name" value="TIR_2"/>
    <property type="match status" value="1"/>
</dbReference>
<dbReference type="Proteomes" id="UP001597045">
    <property type="component" value="Unassembled WGS sequence"/>
</dbReference>
<dbReference type="InterPro" id="IPR001330">
    <property type="entry name" value="Prenyltrans"/>
</dbReference>
<feature type="domain" description="Squalene cyclase C-terminal" evidence="3">
    <location>
        <begin position="2"/>
        <end position="69"/>
    </location>
</feature>
<keyword evidence="1" id="KW-0677">Repeat</keyword>
<evidence type="ECO:0000313" key="6">
    <source>
        <dbReference type="Proteomes" id="UP001597045"/>
    </source>
</evidence>
<name>A0ABW3M322_9PSEU</name>
<evidence type="ECO:0000259" key="2">
    <source>
        <dbReference type="Pfam" id="PF00432"/>
    </source>
</evidence>
<dbReference type="Pfam" id="PF00432">
    <property type="entry name" value="Prenyltrans"/>
    <property type="match status" value="1"/>
</dbReference>
<comment type="caution">
    <text evidence="5">The sequence shown here is derived from an EMBL/GenBank/DDBJ whole genome shotgun (WGS) entry which is preliminary data.</text>
</comment>
<protein>
    <submittedName>
        <fullName evidence="5">TIR domain-containing protein</fullName>
    </submittedName>
</protein>
<dbReference type="InterPro" id="IPR008930">
    <property type="entry name" value="Terpenoid_cyclase/PrenylTrfase"/>
</dbReference>
<dbReference type="CDD" id="cd00688">
    <property type="entry name" value="ISOPREN_C2_like"/>
    <property type="match status" value="1"/>
</dbReference>
<dbReference type="InterPro" id="IPR035897">
    <property type="entry name" value="Toll_tir_struct_dom_sf"/>
</dbReference>
<dbReference type="Gene3D" id="1.50.10.20">
    <property type="match status" value="2"/>
</dbReference>
<keyword evidence="6" id="KW-1185">Reference proteome</keyword>
<evidence type="ECO:0000259" key="3">
    <source>
        <dbReference type="Pfam" id="PF13243"/>
    </source>
</evidence>